<dbReference type="Proteomes" id="UP000799439">
    <property type="component" value="Unassembled WGS sequence"/>
</dbReference>
<evidence type="ECO:0000256" key="5">
    <source>
        <dbReference type="ARBA" id="ARBA00022692"/>
    </source>
</evidence>
<keyword evidence="9" id="KW-0472">Membrane</keyword>
<dbReference type="InterPro" id="IPR022751">
    <property type="entry name" value="Alpha_mannosyltransferase"/>
</dbReference>
<feature type="compositionally biased region" description="Low complexity" evidence="10">
    <location>
        <begin position="54"/>
        <end position="73"/>
    </location>
</feature>
<keyword evidence="7" id="KW-1133">Transmembrane helix</keyword>
<comment type="similarity">
    <text evidence="3">Belongs to the MNN1/MNT family.</text>
</comment>
<protein>
    <submittedName>
        <fullName evidence="11">Glycosyltransferase family 71 protein</fullName>
    </submittedName>
</protein>
<evidence type="ECO:0000256" key="2">
    <source>
        <dbReference type="ARBA" id="ARBA00004922"/>
    </source>
</evidence>
<dbReference type="InterPro" id="IPR029044">
    <property type="entry name" value="Nucleotide-diphossugar_trans"/>
</dbReference>
<reference evidence="11" key="1">
    <citation type="journal article" date="2020" name="Stud. Mycol.">
        <title>101 Dothideomycetes genomes: a test case for predicting lifestyles and emergence of pathogens.</title>
        <authorList>
            <person name="Haridas S."/>
            <person name="Albert R."/>
            <person name="Binder M."/>
            <person name="Bloem J."/>
            <person name="Labutti K."/>
            <person name="Salamov A."/>
            <person name="Andreopoulos B."/>
            <person name="Baker S."/>
            <person name="Barry K."/>
            <person name="Bills G."/>
            <person name="Bluhm B."/>
            <person name="Cannon C."/>
            <person name="Castanera R."/>
            <person name="Culley D."/>
            <person name="Daum C."/>
            <person name="Ezra D."/>
            <person name="Gonzalez J."/>
            <person name="Henrissat B."/>
            <person name="Kuo A."/>
            <person name="Liang C."/>
            <person name="Lipzen A."/>
            <person name="Lutzoni F."/>
            <person name="Magnuson J."/>
            <person name="Mondo S."/>
            <person name="Nolan M."/>
            <person name="Ohm R."/>
            <person name="Pangilinan J."/>
            <person name="Park H.-J."/>
            <person name="Ramirez L."/>
            <person name="Alfaro M."/>
            <person name="Sun H."/>
            <person name="Tritt A."/>
            <person name="Yoshinaga Y."/>
            <person name="Zwiers L.-H."/>
            <person name="Turgeon B."/>
            <person name="Goodwin S."/>
            <person name="Spatafora J."/>
            <person name="Crous P."/>
            <person name="Grigoriev I."/>
        </authorList>
    </citation>
    <scope>NUCLEOTIDE SEQUENCE</scope>
    <source>
        <strain evidence="11">CBS 260.36</strain>
    </source>
</reference>
<accession>A0A9P4J5F5</accession>
<comment type="caution">
    <text evidence="11">The sequence shown here is derived from an EMBL/GenBank/DDBJ whole genome shotgun (WGS) entry which is preliminary data.</text>
</comment>
<keyword evidence="12" id="KW-1185">Reference proteome</keyword>
<dbReference type="GO" id="GO:0046354">
    <property type="term" value="P:mannan biosynthetic process"/>
    <property type="evidence" value="ECO:0007669"/>
    <property type="project" value="TreeGrafter"/>
</dbReference>
<dbReference type="GO" id="GO:0000139">
    <property type="term" value="C:Golgi membrane"/>
    <property type="evidence" value="ECO:0007669"/>
    <property type="project" value="UniProtKB-SubCell"/>
</dbReference>
<evidence type="ECO:0000256" key="4">
    <source>
        <dbReference type="ARBA" id="ARBA00022679"/>
    </source>
</evidence>
<feature type="region of interest" description="Disordered" evidence="10">
    <location>
        <begin position="50"/>
        <end position="89"/>
    </location>
</feature>
<dbReference type="OrthoDB" id="430354at2759"/>
<keyword evidence="5" id="KW-0812">Transmembrane</keyword>
<dbReference type="Pfam" id="PF11051">
    <property type="entry name" value="Mannosyl_trans3"/>
    <property type="match status" value="2"/>
</dbReference>
<keyword evidence="8" id="KW-0333">Golgi apparatus</keyword>
<evidence type="ECO:0000256" key="7">
    <source>
        <dbReference type="ARBA" id="ARBA00022989"/>
    </source>
</evidence>
<evidence type="ECO:0000256" key="10">
    <source>
        <dbReference type="SAM" id="MobiDB-lite"/>
    </source>
</evidence>
<evidence type="ECO:0000313" key="12">
    <source>
        <dbReference type="Proteomes" id="UP000799439"/>
    </source>
</evidence>
<sequence>MRSAARSISLAVAALVGLVLLWGFFSENGLAIPTHVRHLQIPLLHSSPKYNGDSSSSIGNGGSSSSSSSSSISTVSQDSKQELDDDDTAIPSSYSTVDTLWYQWSQIIYDNRPHLSKIELTSDAPNNGVHGADPNPRAPYHDLVKNPATDMAAMESAHTGLSEELNKLARTTSPYKGHGVVLVGGAEYYGPAITTISMLRKLGCELQVEVFVRNRSEYEPYVCEEFFPKIGAKCMVITDFLDRGAHVFEAGHYQLKVLALLFSSFRHVLFLDSDSMPLIDPYAKMMQVEPYKSTGMVVWPDFWAATESPVFYKIAGLEGFPAGLPKTSSESGQMLMDKGTHLQALLLATYYNIYGPDLYYRLLSQGAMGEGDKETFLAAAVVMNSTYYRVKHPVEAVMNDDGPKSKGRAMLQYHAGDEVSTSKAADKPVRPAFLHANLPKMNAGHLVDEGDLFSEVNTTQRWRLLGDKDKQIRMFGYDIEATIFEIMMKSGCDLADKIKDWQKREKLCQRITEHYEQLFAGHGEEKEVVGNNVAAALKGATDDGEDDDEDLLLGARARVMMI</sequence>
<evidence type="ECO:0000256" key="1">
    <source>
        <dbReference type="ARBA" id="ARBA00004323"/>
    </source>
</evidence>
<dbReference type="PANTHER" id="PTHR31646:SF1">
    <property type="entry name" value="ALPHA-1,2-MANNOSYLTRANSFERASE MNN2"/>
    <property type="match status" value="1"/>
</dbReference>
<organism evidence="11 12">
    <name type="scientific">Myriangium duriaei CBS 260.36</name>
    <dbReference type="NCBI Taxonomy" id="1168546"/>
    <lineage>
        <taxon>Eukaryota</taxon>
        <taxon>Fungi</taxon>
        <taxon>Dikarya</taxon>
        <taxon>Ascomycota</taxon>
        <taxon>Pezizomycotina</taxon>
        <taxon>Dothideomycetes</taxon>
        <taxon>Dothideomycetidae</taxon>
        <taxon>Myriangiales</taxon>
        <taxon>Myriangiaceae</taxon>
        <taxon>Myriangium</taxon>
    </lineage>
</organism>
<dbReference type="PANTHER" id="PTHR31646">
    <property type="entry name" value="ALPHA-1,2-MANNOSYLTRANSFERASE MNN2"/>
    <property type="match status" value="1"/>
</dbReference>
<name>A0A9P4J5F5_9PEZI</name>
<comment type="subcellular location">
    <subcellularLocation>
        <location evidence="1">Golgi apparatus membrane</location>
        <topology evidence="1">Single-pass type II membrane protein</topology>
    </subcellularLocation>
</comment>
<keyword evidence="6" id="KW-0735">Signal-anchor</keyword>
<evidence type="ECO:0000256" key="8">
    <source>
        <dbReference type="ARBA" id="ARBA00023034"/>
    </source>
</evidence>
<dbReference type="GO" id="GO:0000026">
    <property type="term" value="F:alpha-1,2-mannosyltransferase activity"/>
    <property type="evidence" value="ECO:0007669"/>
    <property type="project" value="TreeGrafter"/>
</dbReference>
<keyword evidence="4" id="KW-0808">Transferase</keyword>
<evidence type="ECO:0000256" key="6">
    <source>
        <dbReference type="ARBA" id="ARBA00022968"/>
    </source>
</evidence>
<evidence type="ECO:0000256" key="3">
    <source>
        <dbReference type="ARBA" id="ARBA00009105"/>
    </source>
</evidence>
<comment type="pathway">
    <text evidence="2">Protein modification; protein glycosylation.</text>
</comment>
<gene>
    <name evidence="11" type="ORF">K461DRAFT_129481</name>
</gene>
<dbReference type="EMBL" id="ML996084">
    <property type="protein sequence ID" value="KAF2154445.1"/>
    <property type="molecule type" value="Genomic_DNA"/>
</dbReference>
<dbReference type="AlphaFoldDB" id="A0A9P4J5F5"/>
<evidence type="ECO:0000256" key="9">
    <source>
        <dbReference type="ARBA" id="ARBA00023136"/>
    </source>
</evidence>
<dbReference type="SUPFAM" id="SSF53448">
    <property type="entry name" value="Nucleotide-diphospho-sugar transferases"/>
    <property type="match status" value="1"/>
</dbReference>
<proteinExistence type="inferred from homology"/>
<evidence type="ECO:0000313" key="11">
    <source>
        <dbReference type="EMBL" id="KAF2154445.1"/>
    </source>
</evidence>